<evidence type="ECO:0000256" key="2">
    <source>
        <dbReference type="SAM" id="SignalP"/>
    </source>
</evidence>
<evidence type="ECO:0000313" key="5">
    <source>
        <dbReference type="Proteomes" id="UP000703661"/>
    </source>
</evidence>
<name>A0A9P6MZ42_9FUNG</name>
<keyword evidence="5" id="KW-1185">Reference proteome</keyword>
<feature type="signal peptide" evidence="2">
    <location>
        <begin position="1"/>
        <end position="19"/>
    </location>
</feature>
<gene>
    <name evidence="4" type="ORF">BGZ80_006536</name>
</gene>
<feature type="domain" description="RlpA-like protein double-psi beta-barrel" evidence="3">
    <location>
        <begin position="55"/>
        <end position="144"/>
    </location>
</feature>
<dbReference type="SUPFAM" id="SSF50685">
    <property type="entry name" value="Barwin-like endoglucanases"/>
    <property type="match status" value="1"/>
</dbReference>
<dbReference type="PANTHER" id="PTHR31836">
    <property type="match status" value="1"/>
</dbReference>
<proteinExistence type="predicted"/>
<dbReference type="InterPro" id="IPR009009">
    <property type="entry name" value="RlpA-like_DPBB"/>
</dbReference>
<evidence type="ECO:0000313" key="4">
    <source>
        <dbReference type="EMBL" id="KAG0018936.1"/>
    </source>
</evidence>
<evidence type="ECO:0000256" key="1">
    <source>
        <dbReference type="ARBA" id="ARBA00022729"/>
    </source>
</evidence>
<dbReference type="InterPro" id="IPR051477">
    <property type="entry name" value="Expansin_CellWall"/>
</dbReference>
<dbReference type="OrthoDB" id="623670at2759"/>
<dbReference type="EMBL" id="JAAAID010000323">
    <property type="protein sequence ID" value="KAG0018936.1"/>
    <property type="molecule type" value="Genomic_DNA"/>
</dbReference>
<feature type="chain" id="PRO_5040357364" description="RlpA-like protein double-psi beta-barrel domain-containing protein" evidence="2">
    <location>
        <begin position="20"/>
        <end position="149"/>
    </location>
</feature>
<evidence type="ECO:0000259" key="3">
    <source>
        <dbReference type="Pfam" id="PF03330"/>
    </source>
</evidence>
<dbReference type="Pfam" id="PF03330">
    <property type="entry name" value="DPBB_1"/>
    <property type="match status" value="1"/>
</dbReference>
<dbReference type="CDD" id="cd22191">
    <property type="entry name" value="DPBB_RlpA_EXP_N-like"/>
    <property type="match status" value="1"/>
</dbReference>
<reference evidence="4" key="1">
    <citation type="journal article" date="2020" name="Fungal Divers.">
        <title>Resolving the Mortierellaceae phylogeny through synthesis of multi-gene phylogenetics and phylogenomics.</title>
        <authorList>
            <person name="Vandepol N."/>
            <person name="Liber J."/>
            <person name="Desiro A."/>
            <person name="Na H."/>
            <person name="Kennedy M."/>
            <person name="Barry K."/>
            <person name="Grigoriev I.V."/>
            <person name="Miller A.N."/>
            <person name="O'Donnell K."/>
            <person name="Stajich J.E."/>
            <person name="Bonito G."/>
        </authorList>
    </citation>
    <scope>NUCLEOTIDE SEQUENCE</scope>
    <source>
        <strain evidence="4">NRRL 2769</strain>
    </source>
</reference>
<accession>A0A9P6MZ42</accession>
<dbReference type="InterPro" id="IPR036908">
    <property type="entry name" value="RlpA-like_sf"/>
</dbReference>
<dbReference type="Gene3D" id="2.40.40.10">
    <property type="entry name" value="RlpA-like domain"/>
    <property type="match status" value="1"/>
</dbReference>
<dbReference type="AlphaFoldDB" id="A0A9P6MZ42"/>
<dbReference type="Proteomes" id="UP000703661">
    <property type="component" value="Unassembled WGS sequence"/>
</dbReference>
<sequence length="149" mass="15882">MNTFYKFAILATTALAVVAAPIESSATRNTTATLIPLSQQGAKVLSTTISDSEFSGRGTWFTDTVGSCETPFDTNDMIVAVNAEQMDGTSQCGRTVKITVDGKSVEATVVDTCPSQYCSYGALDLSQAVFKKFAPLSQGVIQVTWKFVN</sequence>
<keyword evidence="1 2" id="KW-0732">Signal</keyword>
<protein>
    <recommendedName>
        <fullName evidence="3">RlpA-like protein double-psi beta-barrel domain-containing protein</fullName>
    </recommendedName>
</protein>
<dbReference type="PANTHER" id="PTHR31836:SF28">
    <property type="entry name" value="SRCR DOMAIN-CONTAINING PROTEIN-RELATED"/>
    <property type="match status" value="1"/>
</dbReference>
<organism evidence="4 5">
    <name type="scientific">Entomortierella chlamydospora</name>
    <dbReference type="NCBI Taxonomy" id="101097"/>
    <lineage>
        <taxon>Eukaryota</taxon>
        <taxon>Fungi</taxon>
        <taxon>Fungi incertae sedis</taxon>
        <taxon>Mucoromycota</taxon>
        <taxon>Mortierellomycotina</taxon>
        <taxon>Mortierellomycetes</taxon>
        <taxon>Mortierellales</taxon>
        <taxon>Mortierellaceae</taxon>
        <taxon>Entomortierella</taxon>
    </lineage>
</organism>
<comment type="caution">
    <text evidence="4">The sequence shown here is derived from an EMBL/GenBank/DDBJ whole genome shotgun (WGS) entry which is preliminary data.</text>
</comment>